<protein>
    <recommendedName>
        <fullName evidence="7">Reverse transcriptase domain-containing protein</fullName>
    </recommendedName>
</protein>
<feature type="region of interest" description="Disordered" evidence="2">
    <location>
        <begin position="250"/>
        <end position="270"/>
    </location>
</feature>
<name>A0A087GQI3_ARAAL</name>
<evidence type="ECO:0000313" key="5">
    <source>
        <dbReference type="EMBL" id="KFK32135.1"/>
    </source>
</evidence>
<dbReference type="Gene3D" id="3.30.70.270">
    <property type="match status" value="2"/>
</dbReference>
<evidence type="ECO:0000313" key="6">
    <source>
        <dbReference type="Proteomes" id="UP000029120"/>
    </source>
</evidence>
<dbReference type="EMBL" id="CM002874">
    <property type="protein sequence ID" value="KFK32135.1"/>
    <property type="molecule type" value="Genomic_DNA"/>
</dbReference>
<dbReference type="InterPro" id="IPR001878">
    <property type="entry name" value="Znf_CCHC"/>
</dbReference>
<evidence type="ECO:0000256" key="2">
    <source>
        <dbReference type="SAM" id="MobiDB-lite"/>
    </source>
</evidence>
<dbReference type="Proteomes" id="UP000029120">
    <property type="component" value="Chromosome 6"/>
</dbReference>
<accession>A0A087GQI3</accession>
<dbReference type="Gramene" id="KFK32135">
    <property type="protein sequence ID" value="KFK32135"/>
    <property type="gene ID" value="AALP_AA6G202700"/>
</dbReference>
<dbReference type="GO" id="GO:0008270">
    <property type="term" value="F:zinc ion binding"/>
    <property type="evidence" value="ECO:0007669"/>
    <property type="project" value="UniProtKB-KW"/>
</dbReference>
<dbReference type="AlphaFoldDB" id="A0A087GQI3"/>
<keyword evidence="1" id="KW-0862">Zinc</keyword>
<dbReference type="InterPro" id="IPR043502">
    <property type="entry name" value="DNA/RNA_pol_sf"/>
</dbReference>
<dbReference type="PANTHER" id="PTHR24559">
    <property type="entry name" value="TRANSPOSON TY3-I GAG-POL POLYPROTEIN"/>
    <property type="match status" value="1"/>
</dbReference>
<evidence type="ECO:0000259" key="3">
    <source>
        <dbReference type="PROSITE" id="PS50158"/>
    </source>
</evidence>
<feature type="region of interest" description="Disordered" evidence="2">
    <location>
        <begin position="215"/>
        <end position="234"/>
    </location>
</feature>
<organism evidence="5 6">
    <name type="scientific">Arabis alpina</name>
    <name type="common">Alpine rock-cress</name>
    <dbReference type="NCBI Taxonomy" id="50452"/>
    <lineage>
        <taxon>Eukaryota</taxon>
        <taxon>Viridiplantae</taxon>
        <taxon>Streptophyta</taxon>
        <taxon>Embryophyta</taxon>
        <taxon>Tracheophyta</taxon>
        <taxon>Spermatophyta</taxon>
        <taxon>Magnoliopsida</taxon>
        <taxon>eudicotyledons</taxon>
        <taxon>Gunneridae</taxon>
        <taxon>Pentapetalae</taxon>
        <taxon>rosids</taxon>
        <taxon>malvids</taxon>
        <taxon>Brassicales</taxon>
        <taxon>Brassicaceae</taxon>
        <taxon>Arabideae</taxon>
        <taxon>Arabis</taxon>
    </lineage>
</organism>
<dbReference type="PROSITE" id="PS50878">
    <property type="entry name" value="RT_POL"/>
    <property type="match status" value="1"/>
</dbReference>
<evidence type="ECO:0000256" key="1">
    <source>
        <dbReference type="PROSITE-ProRule" id="PRU00047"/>
    </source>
</evidence>
<keyword evidence="6" id="KW-1185">Reference proteome</keyword>
<dbReference type="InterPro" id="IPR053134">
    <property type="entry name" value="RNA-dir_DNA_polymerase"/>
</dbReference>
<keyword evidence="1" id="KW-0479">Metal-binding</keyword>
<dbReference type="Pfam" id="PF00078">
    <property type="entry name" value="RVT_1"/>
    <property type="match status" value="1"/>
</dbReference>
<feature type="domain" description="CCHC-type" evidence="3">
    <location>
        <begin position="295"/>
        <end position="310"/>
    </location>
</feature>
<sequence>MKEVKKQLQRLNALERIKQMLGSTVAPSPPNALTSITAQAGMTFDGTVIPHREGKGILGETPPLFGNASRELGYSPASQPPWTYPDDRRASPMGRLELPVFNREQAQDWIARVEQFFELGEMTDGQKLPEVRVCFKGEALNWYKWEKDRRPFGFHCADDERTGGARVYPGVDVHERATTSDSDEGSTFTLQNLTQTMNKAKKVVGMTGVVAQAPRYQGGEANGGGRVGSNKPSGPLTKPLVSLAAVKPTTTFGNNKGGNTQHFDNRNPNHSDRVKPPFHKLTAAEVEWRKANGLCFQCDEKGHSRSHCTQKEFLVLIVQDDDSEIEWVEEEEEENAKGYNGWGDKEVELRGDPSLYCPPITMKGLWKALDREGQEFASVFEEPQGLPPCRGKEHAIAGASPVSVRPFRYPQVQREELEKQVVAMLAADIIKESPSPFSSPVLLVRKKDGSWRFCVDDRTLNNVTIGDSYPIPMIDQLLDELHGAIVFSKLDLRTGYHQIRVKAENVPKTAFRTHDGHYEFFRIRVRVTNAPATFQSLMNDVFRQFLRRFVLVFFDDILIHSKTETDHKAHVRLVLQALADHQPYANAKKCEFGKSEVEYLGHVISVRGVVADPTKVKAMVDWPAPTIVKALRDFLGLTGYYKKFVQGYGGIARPLTALLKKD</sequence>
<feature type="domain" description="Reverse transcriptase" evidence="4">
    <location>
        <begin position="425"/>
        <end position="604"/>
    </location>
</feature>
<feature type="compositionally biased region" description="Low complexity" evidence="2">
    <location>
        <begin position="250"/>
        <end position="260"/>
    </location>
</feature>
<evidence type="ECO:0000259" key="4">
    <source>
        <dbReference type="PROSITE" id="PS50878"/>
    </source>
</evidence>
<reference evidence="6" key="1">
    <citation type="journal article" date="2015" name="Nat. Plants">
        <title>Genome expansion of Arabis alpina linked with retrotransposition and reduced symmetric DNA methylation.</title>
        <authorList>
            <person name="Willing E.M."/>
            <person name="Rawat V."/>
            <person name="Mandakova T."/>
            <person name="Maumus F."/>
            <person name="James G.V."/>
            <person name="Nordstroem K.J."/>
            <person name="Becker C."/>
            <person name="Warthmann N."/>
            <person name="Chica C."/>
            <person name="Szarzynska B."/>
            <person name="Zytnicki M."/>
            <person name="Albani M.C."/>
            <person name="Kiefer C."/>
            <person name="Bergonzi S."/>
            <person name="Castaings L."/>
            <person name="Mateos J.L."/>
            <person name="Berns M.C."/>
            <person name="Bujdoso N."/>
            <person name="Piofczyk T."/>
            <person name="de Lorenzo L."/>
            <person name="Barrero-Sicilia C."/>
            <person name="Mateos I."/>
            <person name="Piednoel M."/>
            <person name="Hagmann J."/>
            <person name="Chen-Min-Tao R."/>
            <person name="Iglesias-Fernandez R."/>
            <person name="Schuster S.C."/>
            <person name="Alonso-Blanco C."/>
            <person name="Roudier F."/>
            <person name="Carbonero P."/>
            <person name="Paz-Ares J."/>
            <person name="Davis S.J."/>
            <person name="Pecinka A."/>
            <person name="Quesneville H."/>
            <person name="Colot V."/>
            <person name="Lysak M.A."/>
            <person name="Weigel D."/>
            <person name="Coupland G."/>
            <person name="Schneeberger K."/>
        </authorList>
    </citation>
    <scope>NUCLEOTIDE SEQUENCE [LARGE SCALE GENOMIC DNA]</scope>
    <source>
        <strain evidence="6">cv. Pajares</strain>
    </source>
</reference>
<dbReference type="GO" id="GO:0003676">
    <property type="term" value="F:nucleic acid binding"/>
    <property type="evidence" value="ECO:0007669"/>
    <property type="project" value="InterPro"/>
</dbReference>
<gene>
    <name evidence="5" type="ordered locus">AALP_Aa6g202700</name>
</gene>
<proteinExistence type="predicted"/>
<dbReference type="CDD" id="cd01647">
    <property type="entry name" value="RT_LTR"/>
    <property type="match status" value="1"/>
</dbReference>
<dbReference type="SUPFAM" id="SSF56672">
    <property type="entry name" value="DNA/RNA polymerases"/>
    <property type="match status" value="1"/>
</dbReference>
<dbReference type="InterPro" id="IPR000477">
    <property type="entry name" value="RT_dom"/>
</dbReference>
<dbReference type="PANTHER" id="PTHR24559:SF444">
    <property type="entry name" value="REVERSE TRANSCRIPTASE DOMAIN-CONTAINING PROTEIN"/>
    <property type="match status" value="1"/>
</dbReference>
<dbReference type="InterPro" id="IPR043128">
    <property type="entry name" value="Rev_trsase/Diguanyl_cyclase"/>
</dbReference>
<evidence type="ECO:0008006" key="7">
    <source>
        <dbReference type="Google" id="ProtNLM"/>
    </source>
</evidence>
<keyword evidence="1" id="KW-0863">Zinc-finger</keyword>
<dbReference type="Gene3D" id="3.10.10.10">
    <property type="entry name" value="HIV Type 1 Reverse Transcriptase, subunit A, domain 1"/>
    <property type="match status" value="1"/>
</dbReference>
<dbReference type="PROSITE" id="PS50158">
    <property type="entry name" value="ZF_CCHC"/>
    <property type="match status" value="1"/>
</dbReference>